<dbReference type="KEGG" id="paek:D3873_06575"/>
<evidence type="ECO:0000313" key="4">
    <source>
        <dbReference type="EMBL" id="AYC29562.1"/>
    </source>
</evidence>
<dbReference type="RefSeq" id="WP_119883302.1">
    <property type="nucleotide sequence ID" value="NZ_CP032418.1"/>
</dbReference>
<sequence length="141" mass="16073">MNKGFTFIEVLIVLLIVTVITSVTIAGYSNIQREQSFLSFYQQLEKDVMTIQLQAITTNQTTEIVFTNNGTRYVARQSFTKTLFTRDIPSEIVYRNEGTLTSVSFNPNGTIVKFGTLVFENGQKKEYVKFYIGKGRMELAE</sequence>
<name>A0A385YVG9_9BACL</name>
<dbReference type="InterPro" id="IPR012902">
    <property type="entry name" value="N_methyl_site"/>
</dbReference>
<dbReference type="SUPFAM" id="SSF54523">
    <property type="entry name" value="Pili subunits"/>
    <property type="match status" value="1"/>
</dbReference>
<evidence type="ECO:0000256" key="2">
    <source>
        <dbReference type="ARBA" id="ARBA00023287"/>
    </source>
</evidence>
<dbReference type="Proteomes" id="UP000265725">
    <property type="component" value="Chromosome"/>
</dbReference>
<keyword evidence="3" id="KW-0812">Transmembrane</keyword>
<dbReference type="NCBIfam" id="TIGR02532">
    <property type="entry name" value="IV_pilin_GFxxxE"/>
    <property type="match status" value="1"/>
</dbReference>
<dbReference type="Pfam" id="PF07963">
    <property type="entry name" value="N_methyl"/>
    <property type="match status" value="1"/>
</dbReference>
<proteinExistence type="predicted"/>
<keyword evidence="5" id="KW-1185">Reference proteome</keyword>
<evidence type="ECO:0000256" key="1">
    <source>
        <dbReference type="ARBA" id="ARBA00004241"/>
    </source>
</evidence>
<keyword evidence="3" id="KW-1133">Transmembrane helix</keyword>
<dbReference type="GO" id="GO:0009986">
    <property type="term" value="C:cell surface"/>
    <property type="evidence" value="ECO:0007669"/>
    <property type="project" value="UniProtKB-SubCell"/>
</dbReference>
<reference evidence="5" key="1">
    <citation type="submission" date="2018-09" db="EMBL/GenBank/DDBJ databases">
        <authorList>
            <person name="Zhu H."/>
        </authorList>
    </citation>
    <scope>NUCLEOTIDE SEQUENCE [LARGE SCALE GENOMIC DNA]</scope>
    <source>
        <strain evidence="5">K2R23-3</strain>
    </source>
</reference>
<dbReference type="NCBIfam" id="NF040982">
    <property type="entry name" value="ComGD"/>
    <property type="match status" value="1"/>
</dbReference>
<dbReference type="OrthoDB" id="2452651at2"/>
<dbReference type="GO" id="GO:0030420">
    <property type="term" value="P:establishment of competence for transformation"/>
    <property type="evidence" value="ECO:0007669"/>
    <property type="project" value="UniProtKB-KW"/>
</dbReference>
<keyword evidence="2" id="KW-0178">Competence</keyword>
<feature type="transmembrane region" description="Helical" evidence="3">
    <location>
        <begin position="6"/>
        <end position="28"/>
    </location>
</feature>
<evidence type="ECO:0000313" key="5">
    <source>
        <dbReference type="Proteomes" id="UP000265725"/>
    </source>
</evidence>
<gene>
    <name evidence="4" type="ORF">D3873_06575</name>
</gene>
<dbReference type="AlphaFoldDB" id="A0A385YVG9"/>
<organism evidence="4 5">
    <name type="scientific">Paenisporosarcina cavernae</name>
    <dbReference type="NCBI Taxonomy" id="2320858"/>
    <lineage>
        <taxon>Bacteria</taxon>
        <taxon>Bacillati</taxon>
        <taxon>Bacillota</taxon>
        <taxon>Bacilli</taxon>
        <taxon>Bacillales</taxon>
        <taxon>Caryophanaceae</taxon>
        <taxon>Paenisporosarcina</taxon>
    </lineage>
</organism>
<protein>
    <submittedName>
        <fullName evidence="4">Prepilin-type N-terminal cleavage/methylation domain-containing protein</fullName>
    </submittedName>
</protein>
<dbReference type="EMBL" id="CP032418">
    <property type="protein sequence ID" value="AYC29562.1"/>
    <property type="molecule type" value="Genomic_DNA"/>
</dbReference>
<accession>A0A385YVG9</accession>
<dbReference type="InterPro" id="IPR016785">
    <property type="entry name" value="ComGD"/>
</dbReference>
<comment type="subcellular location">
    <subcellularLocation>
        <location evidence="1">Cell surface</location>
    </subcellularLocation>
</comment>
<dbReference type="PIRSF" id="PIRSF021292">
    <property type="entry name" value="Competence_ComGD"/>
    <property type="match status" value="1"/>
</dbReference>
<keyword evidence="3" id="KW-0472">Membrane</keyword>
<evidence type="ECO:0000256" key="3">
    <source>
        <dbReference type="SAM" id="Phobius"/>
    </source>
</evidence>
<dbReference type="InterPro" id="IPR045584">
    <property type="entry name" value="Pilin-like"/>
</dbReference>